<feature type="chain" id="PRO_5039279623" description="Peptidase S8/S53 domain-containing protein" evidence="8">
    <location>
        <begin position="32"/>
        <end position="1101"/>
    </location>
</feature>
<dbReference type="PROSITE" id="PS00136">
    <property type="entry name" value="SUBTILASE_ASP"/>
    <property type="match status" value="1"/>
</dbReference>
<keyword evidence="2 6" id="KW-0645">Protease</keyword>
<dbReference type="GO" id="GO:0006508">
    <property type="term" value="P:proteolysis"/>
    <property type="evidence" value="ECO:0007669"/>
    <property type="project" value="UniProtKB-KW"/>
</dbReference>
<dbReference type="PRINTS" id="PR00723">
    <property type="entry name" value="SUBTILISIN"/>
</dbReference>
<organism evidence="10 11">
    <name type="scientific">Kribbella antibiotica</name>
    <dbReference type="NCBI Taxonomy" id="190195"/>
    <lineage>
        <taxon>Bacteria</taxon>
        <taxon>Bacillati</taxon>
        <taxon>Actinomycetota</taxon>
        <taxon>Actinomycetes</taxon>
        <taxon>Propionibacteriales</taxon>
        <taxon>Kribbellaceae</taxon>
        <taxon>Kribbella</taxon>
    </lineage>
</organism>
<dbReference type="Gene3D" id="3.40.50.200">
    <property type="entry name" value="Peptidase S8/S53 domain"/>
    <property type="match status" value="1"/>
</dbReference>
<dbReference type="Proteomes" id="UP000295124">
    <property type="component" value="Unassembled WGS sequence"/>
</dbReference>
<evidence type="ECO:0000313" key="10">
    <source>
        <dbReference type="EMBL" id="TDD58864.1"/>
    </source>
</evidence>
<reference evidence="10 11" key="1">
    <citation type="submission" date="2019-03" db="EMBL/GenBank/DDBJ databases">
        <title>Draft genome sequences of novel Actinobacteria.</title>
        <authorList>
            <person name="Sahin N."/>
            <person name="Ay H."/>
            <person name="Saygin H."/>
        </authorList>
    </citation>
    <scope>NUCLEOTIDE SEQUENCE [LARGE SCALE GENOMIC DNA]</scope>
    <source>
        <strain evidence="10 11">JCM 13523</strain>
    </source>
</reference>
<dbReference type="PROSITE" id="PS00138">
    <property type="entry name" value="SUBTILASE_SER"/>
    <property type="match status" value="1"/>
</dbReference>
<sequence>MVSTPRSRRLGVAAVASIAALAVGLTGPPQASAIQSAAPALAVVQEPLKASQASQRVTLITGDRVTVTEAGVTVEPGPGRRGIAFSTYKIKDHQYVVPADVRAQLTSDRLDRRLFDVTGLIKAKYDDKSTKSLPVIVTYTGKAQKRAAMPSAKVTRQLPGMNGAALKVDKAKAGSFLSGLGIARSADGIKKIWLDGKRQLSLDKSVPQIGAPTAWQAGFTGKGVTVAVIDSGIDAKHPDLVGKVVGAKNFLDDPTEEIADHGTHVASTIAGTGAASEGKYKGVAPDAKLYDGTVCDVSGGCPDSGILAAMEWAATEMKAKVINMSLGGPDFPDVDPLEEAVNRLTATTGALFVISAGNSGPGAGTVGSPGSADAALTVGAVDHEDKLAGFSSRGPRVGDGAVKPDVTAPGVGIMAAKAGGTAGDYYQTMSGTSMSSPHTAGAAALLVQQHPNWKAAELKGTLIASAKPISDQTVFEQGAGRIDLARGIKQSVFAEQGNLSFGRTVYPHHDDEPVTKTVTYRNLGDQAVTLSLAATLNAPDGKPAPAGSLQLSATTVTVPAGGTASVQAISSTRHDGPDGIYSGRLTATAGDVSVTSAIGVDKEAESYDLTLEAIGLDGKPADLQTYLFGLDDLSGYLVGGTKKTLRLVKGDYMADNLYFAPSAADPDRGGYYQLAQPNLRLDKDTTVVFDARSAKPIKITVPTPGAAPLAVGVGVDRAAAGGRRLQWAIIVDSPGGSSLHTAQVGPDLPPEAMIGSISSQWAQPGADGKFVNSPYVYGLMNKFPGKFPTGFQRDVKAKDLAVVQRTINVMSDRAVDHFVFGQTGHATALAVPMRYDQPTAVKFLADVAPIEWASQVYEVIGDPGRSVSQLTSPFRAYRAGRTYHERHGAAAFTVSPELVARRQDRMGFYLFNLMDADGNKGYSRTDTASTKLLSGGKVLAESGQFGAVETAGLPAAKTKYTLQATQTRQSYSAFSTRTDLSWTFTSEATDKLTQLPMVGLRYRPKVDRKNVAERTAVTVLPIGLEVQQGGTLPGIKKLELQVSGDGGATWKKAVVTSRGKAAYQAVFVTPKGAKTVSLKAHLVDAADNVTDLTTIDAYPLR</sequence>
<dbReference type="InterPro" id="IPR000209">
    <property type="entry name" value="Peptidase_S8/S53_dom"/>
</dbReference>
<accession>A0A4R4ZLV1</accession>
<feature type="signal peptide" evidence="8">
    <location>
        <begin position="1"/>
        <end position="31"/>
    </location>
</feature>
<evidence type="ECO:0000256" key="2">
    <source>
        <dbReference type="ARBA" id="ARBA00022670"/>
    </source>
</evidence>
<protein>
    <recommendedName>
        <fullName evidence="9">Peptidase S8/S53 domain-containing protein</fullName>
    </recommendedName>
</protein>
<comment type="similarity">
    <text evidence="1 6 7">Belongs to the peptidase S8 family.</text>
</comment>
<feature type="domain" description="Peptidase S8/S53" evidence="9">
    <location>
        <begin position="221"/>
        <end position="480"/>
    </location>
</feature>
<dbReference type="PROSITE" id="PS51892">
    <property type="entry name" value="SUBTILASE"/>
    <property type="match status" value="1"/>
</dbReference>
<keyword evidence="8" id="KW-0732">Signal</keyword>
<dbReference type="OrthoDB" id="5167143at2"/>
<dbReference type="InterPro" id="IPR023827">
    <property type="entry name" value="Peptidase_S8_Asp-AS"/>
</dbReference>
<dbReference type="PANTHER" id="PTHR43806:SF11">
    <property type="entry name" value="CEREVISIN-RELATED"/>
    <property type="match status" value="1"/>
</dbReference>
<feature type="active site" description="Charge relay system" evidence="5 6">
    <location>
        <position position="230"/>
    </location>
</feature>
<feature type="active site" description="Charge relay system" evidence="5 6">
    <location>
        <position position="433"/>
    </location>
</feature>
<evidence type="ECO:0000256" key="3">
    <source>
        <dbReference type="ARBA" id="ARBA00022801"/>
    </source>
</evidence>
<proteinExistence type="inferred from homology"/>
<dbReference type="InterPro" id="IPR036852">
    <property type="entry name" value="Peptidase_S8/S53_dom_sf"/>
</dbReference>
<keyword evidence="4 6" id="KW-0720">Serine protease</keyword>
<evidence type="ECO:0000256" key="1">
    <source>
        <dbReference type="ARBA" id="ARBA00011073"/>
    </source>
</evidence>
<evidence type="ECO:0000256" key="8">
    <source>
        <dbReference type="SAM" id="SignalP"/>
    </source>
</evidence>
<dbReference type="PROSITE" id="PS00137">
    <property type="entry name" value="SUBTILASE_HIS"/>
    <property type="match status" value="1"/>
</dbReference>
<dbReference type="InterPro" id="IPR023828">
    <property type="entry name" value="Peptidase_S8_Ser-AS"/>
</dbReference>
<evidence type="ECO:0000256" key="7">
    <source>
        <dbReference type="RuleBase" id="RU003355"/>
    </source>
</evidence>
<dbReference type="InterPro" id="IPR022398">
    <property type="entry name" value="Peptidase_S8_His-AS"/>
</dbReference>
<name>A0A4R4ZLV1_9ACTN</name>
<evidence type="ECO:0000259" key="9">
    <source>
        <dbReference type="Pfam" id="PF00082"/>
    </source>
</evidence>
<dbReference type="GO" id="GO:0004252">
    <property type="term" value="F:serine-type endopeptidase activity"/>
    <property type="evidence" value="ECO:0007669"/>
    <property type="project" value="UniProtKB-UniRule"/>
</dbReference>
<comment type="caution">
    <text evidence="10">The sequence shown here is derived from an EMBL/GenBank/DDBJ whole genome shotgun (WGS) entry which is preliminary data.</text>
</comment>
<dbReference type="CDD" id="cd07487">
    <property type="entry name" value="Peptidases_S8_1"/>
    <property type="match status" value="1"/>
</dbReference>
<evidence type="ECO:0000313" key="11">
    <source>
        <dbReference type="Proteomes" id="UP000295124"/>
    </source>
</evidence>
<dbReference type="InterPro" id="IPR050131">
    <property type="entry name" value="Peptidase_S8_subtilisin-like"/>
</dbReference>
<dbReference type="InterPro" id="IPR015500">
    <property type="entry name" value="Peptidase_S8_subtilisin-rel"/>
</dbReference>
<dbReference type="Pfam" id="PF00082">
    <property type="entry name" value="Peptidase_S8"/>
    <property type="match status" value="1"/>
</dbReference>
<dbReference type="PANTHER" id="PTHR43806">
    <property type="entry name" value="PEPTIDASE S8"/>
    <property type="match status" value="1"/>
</dbReference>
<evidence type="ECO:0000256" key="6">
    <source>
        <dbReference type="PROSITE-ProRule" id="PRU01240"/>
    </source>
</evidence>
<dbReference type="AlphaFoldDB" id="A0A4R4ZLV1"/>
<evidence type="ECO:0000256" key="5">
    <source>
        <dbReference type="PIRSR" id="PIRSR615500-1"/>
    </source>
</evidence>
<feature type="active site" description="Charge relay system" evidence="5 6">
    <location>
        <position position="261"/>
    </location>
</feature>
<keyword evidence="11" id="KW-1185">Reference proteome</keyword>
<gene>
    <name evidence="10" type="ORF">E1263_17475</name>
</gene>
<evidence type="ECO:0000256" key="4">
    <source>
        <dbReference type="ARBA" id="ARBA00022825"/>
    </source>
</evidence>
<keyword evidence="3 6" id="KW-0378">Hydrolase</keyword>
<dbReference type="SUPFAM" id="SSF52743">
    <property type="entry name" value="Subtilisin-like"/>
    <property type="match status" value="1"/>
</dbReference>
<dbReference type="EMBL" id="SMKX01000044">
    <property type="protein sequence ID" value="TDD58864.1"/>
    <property type="molecule type" value="Genomic_DNA"/>
</dbReference>